<dbReference type="SUPFAM" id="SSF51445">
    <property type="entry name" value="(Trans)glycosidases"/>
    <property type="match status" value="1"/>
</dbReference>
<dbReference type="RefSeq" id="XP_024324500.1">
    <property type="nucleotide sequence ID" value="XM_024467836.1"/>
</dbReference>
<dbReference type="Proteomes" id="UP000077154">
    <property type="component" value="Unassembled WGS sequence"/>
</dbReference>
<dbReference type="OrthoDB" id="408532at2759"/>
<dbReference type="EMBL" id="KV441394">
    <property type="protein sequence ID" value="OAF59216.1"/>
    <property type="molecule type" value="Genomic_DNA"/>
</dbReference>
<feature type="domain" description="Beta-galactosidase" evidence="2">
    <location>
        <begin position="176"/>
        <end position="235"/>
    </location>
</feature>
<dbReference type="InterPro" id="IPR036156">
    <property type="entry name" value="Beta-gal/glucu_dom_sf"/>
</dbReference>
<dbReference type="PANTHER" id="PTHR46323:SF1">
    <property type="entry name" value="LACTASE"/>
    <property type="match status" value="1"/>
</dbReference>
<dbReference type="GO" id="GO:0009341">
    <property type="term" value="C:beta-galactosidase complex"/>
    <property type="evidence" value="ECO:0007669"/>
    <property type="project" value="TreeGrafter"/>
</dbReference>
<dbReference type="Pfam" id="PF16353">
    <property type="entry name" value="LacZ_4"/>
    <property type="match status" value="1"/>
</dbReference>
<dbReference type="InterPro" id="IPR006103">
    <property type="entry name" value="Glyco_hydro_2_cat"/>
</dbReference>
<dbReference type="Gene3D" id="3.20.20.80">
    <property type="entry name" value="Glycosidases"/>
    <property type="match status" value="1"/>
</dbReference>
<dbReference type="PANTHER" id="PTHR46323">
    <property type="entry name" value="BETA-GALACTOSIDASE"/>
    <property type="match status" value="1"/>
</dbReference>
<dbReference type="InterPro" id="IPR017853">
    <property type="entry name" value="GH"/>
</dbReference>
<dbReference type="PRINTS" id="PR00132">
    <property type="entry name" value="GLHYDRLASE2"/>
</dbReference>
<dbReference type="GeneID" id="36287274"/>
<name>A0A177AAQ2_9PEZI</name>
<gene>
    <name evidence="3" type="ORF">VC83_04201</name>
</gene>
<evidence type="ECO:0000259" key="2">
    <source>
        <dbReference type="Pfam" id="PF16353"/>
    </source>
</evidence>
<feature type="domain" description="Glycoside hydrolase family 2 catalytic" evidence="1">
    <location>
        <begin position="15"/>
        <end position="174"/>
    </location>
</feature>
<dbReference type="InterPro" id="IPR050347">
    <property type="entry name" value="Bact_Beta-galactosidase"/>
</dbReference>
<sequence length="282" mass="31915">MDYGERKKLAFPQAAAFTSDNNAWKDQYIDRMEQVLHRDKNHASIIIWSLGNEAFYGKNHQAMYDYAKRVDPGRLVHYEGDEDAQSADMFSYMYPSVETLLKLSKTAGVDKFEKPMILCEYAHAMGNGPGGLEDYRGAFRDHKRLQGGYIWEWANHGLWTGSDSERGGFYAYGGPSGELLLPDVKPGETATVRLPQDILDYLKAPGRWLTVSFRLRASTSWVDAGHEIAWFQHRLTRPILPQFPYLNIRPLNPALSNSTLQRLNIPSEIPTSTSDFVAHAGP</sequence>
<proteinExistence type="predicted"/>
<dbReference type="InterPro" id="IPR006101">
    <property type="entry name" value="Glyco_hydro_2"/>
</dbReference>
<dbReference type="InterPro" id="IPR032312">
    <property type="entry name" value="LacZ_4"/>
</dbReference>
<dbReference type="VEuPathDB" id="FungiDB:GMDG_07413"/>
<organism evidence="3">
    <name type="scientific">Pseudogymnoascus destructans</name>
    <dbReference type="NCBI Taxonomy" id="655981"/>
    <lineage>
        <taxon>Eukaryota</taxon>
        <taxon>Fungi</taxon>
        <taxon>Dikarya</taxon>
        <taxon>Ascomycota</taxon>
        <taxon>Pezizomycotina</taxon>
        <taxon>Leotiomycetes</taxon>
        <taxon>Thelebolales</taxon>
        <taxon>Thelebolaceae</taxon>
        <taxon>Pseudogymnoascus</taxon>
    </lineage>
</organism>
<dbReference type="GO" id="GO:0004565">
    <property type="term" value="F:beta-galactosidase activity"/>
    <property type="evidence" value="ECO:0007669"/>
    <property type="project" value="UniProtKB-EC"/>
</dbReference>
<accession>A0A177AAQ2</accession>
<evidence type="ECO:0000259" key="1">
    <source>
        <dbReference type="Pfam" id="PF02836"/>
    </source>
</evidence>
<dbReference type="AlphaFoldDB" id="A0A177AAQ2"/>
<evidence type="ECO:0000313" key="3">
    <source>
        <dbReference type="EMBL" id="OAF59216.1"/>
    </source>
</evidence>
<dbReference type="InterPro" id="IPR023232">
    <property type="entry name" value="Glyco_hydro_2_AS"/>
</dbReference>
<dbReference type="Pfam" id="PF02836">
    <property type="entry name" value="Glyco_hydro_2_C"/>
    <property type="match status" value="1"/>
</dbReference>
<dbReference type="SUPFAM" id="SSF49303">
    <property type="entry name" value="beta-Galactosidase/glucuronidase domain"/>
    <property type="match status" value="1"/>
</dbReference>
<protein>
    <submittedName>
        <fullName evidence="3">Uncharacterized protein</fullName>
    </submittedName>
</protein>
<reference evidence="3" key="1">
    <citation type="submission" date="2016-03" db="EMBL/GenBank/DDBJ databases">
        <title>Updated assembly of Pseudogymnoascus destructans, the fungus causing white-nose syndrome of bats.</title>
        <authorList>
            <person name="Palmer J.M."/>
            <person name="Drees K.P."/>
            <person name="Foster J.T."/>
            <person name="Lindner D.L."/>
        </authorList>
    </citation>
    <scope>NUCLEOTIDE SEQUENCE [LARGE SCALE GENOMIC DNA]</scope>
    <source>
        <strain evidence="3">20631-21</strain>
    </source>
</reference>
<dbReference type="PROSITE" id="PS00608">
    <property type="entry name" value="GLYCOSYL_HYDROL_F2_2"/>
    <property type="match status" value="1"/>
</dbReference>
<dbReference type="GO" id="GO:0005990">
    <property type="term" value="P:lactose catabolic process"/>
    <property type="evidence" value="ECO:0007669"/>
    <property type="project" value="TreeGrafter"/>
</dbReference>